<dbReference type="InterPro" id="IPR043128">
    <property type="entry name" value="Rev_trsase/Diguanyl_cyclase"/>
</dbReference>
<dbReference type="AlphaFoldDB" id="Q2N9F4"/>
<dbReference type="CDD" id="cd01949">
    <property type="entry name" value="GGDEF"/>
    <property type="match status" value="1"/>
</dbReference>
<feature type="transmembrane region" description="Helical" evidence="1">
    <location>
        <begin position="64"/>
        <end position="81"/>
    </location>
</feature>
<feature type="domain" description="GGDEF" evidence="3">
    <location>
        <begin position="253"/>
        <end position="385"/>
    </location>
</feature>
<proteinExistence type="predicted"/>
<dbReference type="PROSITE" id="PS50883">
    <property type="entry name" value="EAL"/>
    <property type="match status" value="1"/>
</dbReference>
<dbReference type="HOGENOM" id="CLU_000445_70_49_5"/>
<dbReference type="SMART" id="SM00052">
    <property type="entry name" value="EAL"/>
    <property type="match status" value="1"/>
</dbReference>
<evidence type="ECO:0000313" key="5">
    <source>
        <dbReference type="Proteomes" id="UP000008808"/>
    </source>
</evidence>
<keyword evidence="1" id="KW-0472">Membrane</keyword>
<feature type="domain" description="EAL" evidence="2">
    <location>
        <begin position="394"/>
        <end position="644"/>
    </location>
</feature>
<keyword evidence="1" id="KW-0812">Transmembrane</keyword>
<evidence type="ECO:0000259" key="3">
    <source>
        <dbReference type="PROSITE" id="PS50887"/>
    </source>
</evidence>
<reference evidence="5" key="1">
    <citation type="journal article" date="2009" name="J. Bacteriol.">
        <title>Complete genome sequence of Erythrobacter litoralis HTCC2594.</title>
        <authorList>
            <person name="Oh H.M."/>
            <person name="Giovannoni S.J."/>
            <person name="Ferriera S."/>
            <person name="Johnson J."/>
            <person name="Cho J.C."/>
        </authorList>
    </citation>
    <scope>NUCLEOTIDE SEQUENCE [LARGE SCALE GENOMIC DNA]</scope>
    <source>
        <strain evidence="5">HTCC2594</strain>
    </source>
</reference>
<dbReference type="eggNOG" id="COG5001">
    <property type="taxonomic scope" value="Bacteria"/>
</dbReference>
<dbReference type="InterPro" id="IPR029787">
    <property type="entry name" value="Nucleotide_cyclase"/>
</dbReference>
<name>Q2N9F4_ERYLH</name>
<dbReference type="PANTHER" id="PTHR44757">
    <property type="entry name" value="DIGUANYLATE CYCLASE DGCP"/>
    <property type="match status" value="1"/>
</dbReference>
<evidence type="ECO:0000259" key="2">
    <source>
        <dbReference type="PROSITE" id="PS50883"/>
    </source>
</evidence>
<dbReference type="STRING" id="314225.ELI_07975"/>
<sequence>MPGRSLLTAIKRRMGRKTERDAISDRVRRLLVRTLYTQPSNLAIGAIMGAVCTSVTAWVTQSTVITICVVLMTLIGFARVLMGHMLSPDNERTTTRKLELLYEAGAFSYAFLYGLIAALVMIYYPGSSAELLIVACALSYGIAVAARNAGSRLIAQGQLVLALGPIFTACLIVGTIPTLTLAVSILLGGSATASIAKNLHRVLRASIASAETSERLARKMEIQAHTDVVTKLANRAGLNHQMVEKLMAISQDQMLAMYWLDIDRFKEVNDLLGHQTGDKVLVELAQRLKEAMPQNALVARFGGDEFTVVTEVGSRRHAEMLASEVHAELMRPMRIDGDRLEVGASIGVALLPDDGVDSDELMQKADLALYHAKVNGRKQTQFYDASMSRDLARKREIEAELRAAILKDELSIFFQPIVDLKTGRIRTFEALVRWFHPEKGELRPDEFIPVAEDSGLIVTLGNWITAQAAKAAAQWPEEVTLAVNLSPLQIKAPGASLGVLNALREAQLPPERLELEVTESLFLDDSEATELFINELAAKGVRFAMDDFGTGYSSLGYINKYPFSKIKVDRSFVSGPDVSKKTEAIIRAVAEMGAQLDMDIVAEGLEKIEQVKAVREAGCTLGQGYYFSRAVPDYLAAMLLAQERESEDGLRKVG</sequence>
<evidence type="ECO:0000313" key="4">
    <source>
        <dbReference type="EMBL" id="ABC63687.1"/>
    </source>
</evidence>
<dbReference type="KEGG" id="eli:ELI_07975"/>
<protein>
    <recommendedName>
        <fullName evidence="6">Sensory box/GGDEF family protein</fullName>
    </recommendedName>
</protein>
<dbReference type="SUPFAM" id="SSF55073">
    <property type="entry name" value="Nucleotide cyclase"/>
    <property type="match status" value="1"/>
</dbReference>
<evidence type="ECO:0000256" key="1">
    <source>
        <dbReference type="SAM" id="Phobius"/>
    </source>
</evidence>
<feature type="transmembrane region" description="Helical" evidence="1">
    <location>
        <begin position="159"/>
        <end position="187"/>
    </location>
</feature>
<dbReference type="PANTHER" id="PTHR44757:SF2">
    <property type="entry name" value="BIOFILM ARCHITECTURE MAINTENANCE PROTEIN MBAA"/>
    <property type="match status" value="1"/>
</dbReference>
<dbReference type="EMBL" id="CP000157">
    <property type="protein sequence ID" value="ABC63687.1"/>
    <property type="molecule type" value="Genomic_DNA"/>
</dbReference>
<dbReference type="Proteomes" id="UP000008808">
    <property type="component" value="Chromosome"/>
</dbReference>
<feature type="transmembrane region" description="Helical" evidence="1">
    <location>
        <begin position="129"/>
        <end position="147"/>
    </location>
</feature>
<feature type="transmembrane region" description="Helical" evidence="1">
    <location>
        <begin position="101"/>
        <end position="123"/>
    </location>
</feature>
<keyword evidence="1" id="KW-1133">Transmembrane helix</keyword>
<evidence type="ECO:0008006" key="6">
    <source>
        <dbReference type="Google" id="ProtNLM"/>
    </source>
</evidence>
<dbReference type="Pfam" id="PF00990">
    <property type="entry name" value="GGDEF"/>
    <property type="match status" value="1"/>
</dbReference>
<dbReference type="PROSITE" id="PS50887">
    <property type="entry name" value="GGDEF"/>
    <property type="match status" value="1"/>
</dbReference>
<dbReference type="InterPro" id="IPR052155">
    <property type="entry name" value="Biofilm_reg_signaling"/>
</dbReference>
<keyword evidence="5" id="KW-1185">Reference proteome</keyword>
<dbReference type="SUPFAM" id="SSF141868">
    <property type="entry name" value="EAL domain-like"/>
    <property type="match status" value="1"/>
</dbReference>
<dbReference type="Gene3D" id="3.20.20.450">
    <property type="entry name" value="EAL domain"/>
    <property type="match status" value="1"/>
</dbReference>
<organism evidence="4 5">
    <name type="scientific">Erythrobacter litoralis (strain HTCC2594)</name>
    <dbReference type="NCBI Taxonomy" id="314225"/>
    <lineage>
        <taxon>Bacteria</taxon>
        <taxon>Pseudomonadati</taxon>
        <taxon>Pseudomonadota</taxon>
        <taxon>Alphaproteobacteria</taxon>
        <taxon>Sphingomonadales</taxon>
        <taxon>Erythrobacteraceae</taxon>
        <taxon>Erythrobacter/Porphyrobacter group</taxon>
        <taxon>Erythrobacter</taxon>
    </lineage>
</organism>
<dbReference type="InterPro" id="IPR001633">
    <property type="entry name" value="EAL_dom"/>
</dbReference>
<dbReference type="NCBIfam" id="TIGR00254">
    <property type="entry name" value="GGDEF"/>
    <property type="match status" value="1"/>
</dbReference>
<dbReference type="InterPro" id="IPR000160">
    <property type="entry name" value="GGDEF_dom"/>
</dbReference>
<feature type="transmembrane region" description="Helical" evidence="1">
    <location>
        <begin position="35"/>
        <end position="58"/>
    </location>
</feature>
<gene>
    <name evidence="4" type="ordered locus">ELI_07975</name>
</gene>
<dbReference type="InterPro" id="IPR035919">
    <property type="entry name" value="EAL_sf"/>
</dbReference>
<dbReference type="Gene3D" id="3.30.70.270">
    <property type="match status" value="1"/>
</dbReference>
<dbReference type="CDD" id="cd01948">
    <property type="entry name" value="EAL"/>
    <property type="match status" value="1"/>
</dbReference>
<dbReference type="Pfam" id="PF00563">
    <property type="entry name" value="EAL"/>
    <property type="match status" value="1"/>
</dbReference>
<dbReference type="SMART" id="SM00267">
    <property type="entry name" value="GGDEF"/>
    <property type="match status" value="1"/>
</dbReference>
<accession>Q2N9F4</accession>